<feature type="compositionally biased region" description="Basic and acidic residues" evidence="3">
    <location>
        <begin position="193"/>
        <end position="202"/>
    </location>
</feature>
<dbReference type="GO" id="GO:0003697">
    <property type="term" value="F:single-stranded DNA binding"/>
    <property type="evidence" value="ECO:0007669"/>
    <property type="project" value="InterPro"/>
</dbReference>
<dbReference type="PROSITE" id="PS50935">
    <property type="entry name" value="SSB"/>
    <property type="match status" value="1"/>
</dbReference>
<evidence type="ECO:0000256" key="1">
    <source>
        <dbReference type="ARBA" id="ARBA00023125"/>
    </source>
</evidence>
<proteinExistence type="predicted"/>
<dbReference type="Gene3D" id="2.40.50.140">
    <property type="entry name" value="Nucleic acid-binding proteins"/>
    <property type="match status" value="1"/>
</dbReference>
<dbReference type="SUPFAM" id="SSF50249">
    <property type="entry name" value="Nucleic acid-binding proteins"/>
    <property type="match status" value="1"/>
</dbReference>
<name>A0A9J6QSB6_9FIRM</name>
<feature type="compositionally biased region" description="Basic and acidic residues" evidence="3">
    <location>
        <begin position="135"/>
        <end position="169"/>
    </location>
</feature>
<reference evidence="4" key="1">
    <citation type="submission" date="2022-09" db="EMBL/GenBank/DDBJ databases">
        <title>Culturomic study of gut microbiota in children with autism spectrum disorder.</title>
        <authorList>
            <person name="Efimov B.A."/>
            <person name="Chaplin A.V."/>
            <person name="Sokolova S.R."/>
            <person name="Pikina A.P."/>
            <person name="Korzhanova M."/>
            <person name="Belova V."/>
            <person name="Korostin D."/>
        </authorList>
    </citation>
    <scope>NUCLEOTIDE SEQUENCE</scope>
    <source>
        <strain evidence="4">ASD5510</strain>
    </source>
</reference>
<dbReference type="InterPro" id="IPR012340">
    <property type="entry name" value="NA-bd_OB-fold"/>
</dbReference>
<gene>
    <name evidence="4" type="ORF">OBO34_11095</name>
</gene>
<feature type="compositionally biased region" description="Polar residues" evidence="3">
    <location>
        <begin position="170"/>
        <end position="189"/>
    </location>
</feature>
<dbReference type="EMBL" id="JAOSHN010000004">
    <property type="protein sequence ID" value="MCU7378901.1"/>
    <property type="molecule type" value="Genomic_DNA"/>
</dbReference>
<accession>A0A9J6QSB6</accession>
<evidence type="ECO:0000313" key="5">
    <source>
        <dbReference type="Proteomes" id="UP001065549"/>
    </source>
</evidence>
<organism evidence="4 5">
    <name type="scientific">Hominibacterium faecale</name>
    <dbReference type="NCBI Taxonomy" id="2839743"/>
    <lineage>
        <taxon>Bacteria</taxon>
        <taxon>Bacillati</taxon>
        <taxon>Bacillota</taxon>
        <taxon>Clostridia</taxon>
        <taxon>Peptostreptococcales</taxon>
        <taxon>Anaerovoracaceae</taxon>
        <taxon>Hominibacterium</taxon>
    </lineage>
</organism>
<protein>
    <submittedName>
        <fullName evidence="4">Single-stranded DNA-binding protein</fullName>
    </submittedName>
</protein>
<dbReference type="AlphaFoldDB" id="A0A9J6QSB6"/>
<comment type="caution">
    <text evidence="4">The sequence shown here is derived from an EMBL/GenBank/DDBJ whole genome shotgun (WGS) entry which is preliminary data.</text>
</comment>
<evidence type="ECO:0000256" key="3">
    <source>
        <dbReference type="SAM" id="MobiDB-lite"/>
    </source>
</evidence>
<evidence type="ECO:0000256" key="2">
    <source>
        <dbReference type="PROSITE-ProRule" id="PRU00252"/>
    </source>
</evidence>
<sequence>MKQIISGKLAKTPTLKKIPNKEGGEERVANFTIFVFDPNAPRVERPDGSTYRKGIPFHCTAWGENADYVAGKKAGEQLTASATVRYNEYPRKDGSKLVEANYVIKRIDPQNEIQKQMSSLLAGYEDGQYHRIDQREAQPEFRDFDKGRGQPKPMEQERAQDNREPEQEQKTLSAQEQFQKDAMQQSHNGAVNVEKEQKGRES</sequence>
<evidence type="ECO:0000313" key="4">
    <source>
        <dbReference type="EMBL" id="MCU7378901.1"/>
    </source>
</evidence>
<keyword evidence="1 2" id="KW-0238">DNA-binding</keyword>
<dbReference type="Proteomes" id="UP001065549">
    <property type="component" value="Unassembled WGS sequence"/>
</dbReference>
<feature type="region of interest" description="Disordered" evidence="3">
    <location>
        <begin position="135"/>
        <end position="202"/>
    </location>
</feature>
<dbReference type="InterPro" id="IPR000424">
    <property type="entry name" value="Primosome_PriB/ssb"/>
</dbReference>
<keyword evidence="5" id="KW-1185">Reference proteome</keyword>
<dbReference type="RefSeq" id="WP_269478513.1">
    <property type="nucleotide sequence ID" value="NZ_JAOSHN010000004.1"/>
</dbReference>